<dbReference type="AlphaFoldDB" id="C3ZJP1"/>
<evidence type="ECO:0000313" key="6">
    <source>
        <dbReference type="EMBL" id="EEN47176.1"/>
    </source>
</evidence>
<organism>
    <name type="scientific">Branchiostoma floridae</name>
    <name type="common">Florida lancelet</name>
    <name type="synonym">Amphioxus</name>
    <dbReference type="NCBI Taxonomy" id="7739"/>
    <lineage>
        <taxon>Eukaryota</taxon>
        <taxon>Metazoa</taxon>
        <taxon>Chordata</taxon>
        <taxon>Cephalochordata</taxon>
        <taxon>Leptocardii</taxon>
        <taxon>Amphioxiformes</taxon>
        <taxon>Branchiostomatidae</taxon>
        <taxon>Branchiostoma</taxon>
    </lineage>
</organism>
<protein>
    <recommendedName>
        <fullName evidence="5">RING-type domain-containing protein</fullName>
    </recommendedName>
</protein>
<dbReference type="InterPro" id="IPR001841">
    <property type="entry name" value="Znf_RING"/>
</dbReference>
<dbReference type="InterPro" id="IPR013083">
    <property type="entry name" value="Znf_RING/FYVE/PHD"/>
</dbReference>
<evidence type="ECO:0000259" key="5">
    <source>
        <dbReference type="PROSITE" id="PS50089"/>
    </source>
</evidence>
<feature type="domain" description="RING-type" evidence="5">
    <location>
        <begin position="458"/>
        <end position="493"/>
    </location>
</feature>
<keyword evidence="3" id="KW-0862">Zinc</keyword>
<dbReference type="Pfam" id="PF13920">
    <property type="entry name" value="zf-C3HC4_3"/>
    <property type="match status" value="1"/>
</dbReference>
<dbReference type="EMBL" id="GG666633">
    <property type="protein sequence ID" value="EEN47176.1"/>
    <property type="molecule type" value="Genomic_DNA"/>
</dbReference>
<keyword evidence="2 4" id="KW-0863">Zinc-finger</keyword>
<proteinExistence type="predicted"/>
<evidence type="ECO:0000256" key="4">
    <source>
        <dbReference type="PROSITE-ProRule" id="PRU00175"/>
    </source>
</evidence>
<evidence type="ECO:0000256" key="1">
    <source>
        <dbReference type="ARBA" id="ARBA00022723"/>
    </source>
</evidence>
<evidence type="ECO:0000256" key="2">
    <source>
        <dbReference type="ARBA" id="ARBA00022771"/>
    </source>
</evidence>
<keyword evidence="1" id="KW-0479">Metal-binding</keyword>
<dbReference type="InParanoid" id="C3ZJP1"/>
<dbReference type="PROSITE" id="PS50089">
    <property type="entry name" value="ZF_RING_2"/>
    <property type="match status" value="1"/>
</dbReference>
<reference evidence="6" key="1">
    <citation type="journal article" date="2008" name="Nature">
        <title>The amphioxus genome and the evolution of the chordate karyotype.</title>
        <authorList>
            <consortium name="US DOE Joint Genome Institute (JGI-PGF)"/>
            <person name="Putnam N.H."/>
            <person name="Butts T."/>
            <person name="Ferrier D.E.K."/>
            <person name="Furlong R.F."/>
            <person name="Hellsten U."/>
            <person name="Kawashima T."/>
            <person name="Robinson-Rechavi M."/>
            <person name="Shoguchi E."/>
            <person name="Terry A."/>
            <person name="Yu J.-K."/>
            <person name="Benito-Gutierrez E.L."/>
            <person name="Dubchak I."/>
            <person name="Garcia-Fernandez J."/>
            <person name="Gibson-Brown J.J."/>
            <person name="Grigoriev I.V."/>
            <person name="Horton A.C."/>
            <person name="de Jong P.J."/>
            <person name="Jurka J."/>
            <person name="Kapitonov V.V."/>
            <person name="Kohara Y."/>
            <person name="Kuroki Y."/>
            <person name="Lindquist E."/>
            <person name="Lucas S."/>
            <person name="Osoegawa K."/>
            <person name="Pennacchio L.A."/>
            <person name="Salamov A.A."/>
            <person name="Satou Y."/>
            <person name="Sauka-Spengler T."/>
            <person name="Schmutz J."/>
            <person name="Shin-I T."/>
            <person name="Toyoda A."/>
            <person name="Bronner-Fraser M."/>
            <person name="Fujiyama A."/>
            <person name="Holland L.Z."/>
            <person name="Holland P.W.H."/>
            <person name="Satoh N."/>
            <person name="Rokhsar D.S."/>
        </authorList>
    </citation>
    <scope>NUCLEOTIDE SEQUENCE [LARGE SCALE GENOMIC DNA]</scope>
    <source>
        <strain evidence="6">S238N-H82</strain>
        <tissue evidence="6">Testes</tissue>
    </source>
</reference>
<dbReference type="GO" id="GO:0008270">
    <property type="term" value="F:zinc ion binding"/>
    <property type="evidence" value="ECO:0007669"/>
    <property type="project" value="UniProtKB-KW"/>
</dbReference>
<evidence type="ECO:0000256" key="3">
    <source>
        <dbReference type="ARBA" id="ARBA00022833"/>
    </source>
</evidence>
<name>C3ZJP1_BRAFL</name>
<sequence>METLGSDLLSILRELPSELGDLTGNEPKPEDENDIWDSYFYSGEIDSIGENQEQAMGVSAESLPKVSTDTLHDGACGTPFTSFVTDGNETLGTDMTQQAATYDAHEDIKQQALEDQHDPPNDQSYEMDYKLFVETLVRTSSLMGQVHAMGSREKTYGGPTEDQGINIHTSRGARNILHVTRETDKDNDDLLEELLDFAKNAAHGELVDEFPDLNEPGKAALLLDKRTQPPSMDICCHNFGSIDLGADLSRQLTPDITHWVDHLATDNPKVTAMLFDIKDALQRRCNRKEQCTYTSYFFTELAKDFTAGRVAYSNETLSMIIDIPQLLSSDKEKHVYTEMLHKLLHPRQGDDTNLQHSLCICCLLVANYNNQFMALSGGPAHRQDMTGEDVFLIQREDQDKFLDILKEVDYETQVVNVHGCSVAQLSYKIDFSNYAIEKNAATGRWEVRKLNAPSPNVCSLCHTNVHSMWFQPCGHYGACEICADGLKKCPFCKSNITKVVNCF</sequence>
<accession>C3ZJP1</accession>
<dbReference type="Gene3D" id="3.30.40.10">
    <property type="entry name" value="Zinc/RING finger domain, C3HC4 (zinc finger)"/>
    <property type="match status" value="1"/>
</dbReference>
<gene>
    <name evidence="6" type="ORF">BRAFLDRAFT_105367</name>
</gene>